<dbReference type="GO" id="GO:0008290">
    <property type="term" value="C:F-actin capping protein complex"/>
    <property type="evidence" value="ECO:0007669"/>
    <property type="project" value="UniProtKB-UniRule"/>
</dbReference>
<proteinExistence type="inferred from homology"/>
<dbReference type="EMBL" id="JAAQHG020000014">
    <property type="protein sequence ID" value="KAL1586428.1"/>
    <property type="molecule type" value="Genomic_DNA"/>
</dbReference>
<dbReference type="FunFam" id="3.90.1150.210:FF:000003">
    <property type="entry name" value="F-actin-capping protein subunit alpha"/>
    <property type="match status" value="1"/>
</dbReference>
<keyword evidence="8" id="KW-1185">Reference proteome</keyword>
<gene>
    <name evidence="7" type="ORF">WHR41_05214</name>
</gene>
<dbReference type="PANTHER" id="PTHR10653">
    <property type="entry name" value="F-ACTIN-CAPPING PROTEIN SUBUNIT ALPHA"/>
    <property type="match status" value="1"/>
</dbReference>
<dbReference type="InterPro" id="IPR002189">
    <property type="entry name" value="CapZ_alpha"/>
</dbReference>
<dbReference type="PROSITE" id="PS00749">
    <property type="entry name" value="F_ACTIN_CAPPING_A_2"/>
    <property type="match status" value="1"/>
</dbReference>
<dbReference type="GO" id="GO:0051016">
    <property type="term" value="P:barbed-end actin filament capping"/>
    <property type="evidence" value="ECO:0007669"/>
    <property type="project" value="UniProtKB-UniRule"/>
</dbReference>
<evidence type="ECO:0000256" key="5">
    <source>
        <dbReference type="ARBA" id="ARBA00025389"/>
    </source>
</evidence>
<comment type="function">
    <text evidence="5 6">F-actin-capping proteins bind in a Ca(2+)-independent manner to the fast growing ends of actin filaments (barbed end) thereby blocking the exchange of subunits at these ends. Unlike other capping proteins (such as gelsolin and severin), these proteins do not sever actin filaments.</text>
</comment>
<evidence type="ECO:0000256" key="2">
    <source>
        <dbReference type="ARBA" id="ARBA00014038"/>
    </source>
</evidence>
<dbReference type="InterPro" id="IPR042276">
    <property type="entry name" value="CapZ_alpha/beta_2"/>
</dbReference>
<keyword evidence="4 6" id="KW-0009">Actin-binding</keyword>
<evidence type="ECO:0000256" key="6">
    <source>
        <dbReference type="RuleBase" id="RU365077"/>
    </source>
</evidence>
<comment type="similarity">
    <text evidence="1 6">Belongs to the F-actin-capping protein alpha subunit family.</text>
</comment>
<accession>A0AB34KT12</accession>
<dbReference type="PANTHER" id="PTHR10653:SF0">
    <property type="entry name" value="F-ACTIN-CAPPING PROTEIN SUBUNIT ALPHA"/>
    <property type="match status" value="1"/>
</dbReference>
<dbReference type="GO" id="GO:0051015">
    <property type="term" value="F:actin filament binding"/>
    <property type="evidence" value="ECO:0007669"/>
    <property type="project" value="TreeGrafter"/>
</dbReference>
<dbReference type="InterPro" id="IPR037282">
    <property type="entry name" value="CapZ_alpha/beta"/>
</dbReference>
<evidence type="ECO:0000256" key="4">
    <source>
        <dbReference type="ARBA" id="ARBA00023203"/>
    </source>
</evidence>
<organism evidence="7 8">
    <name type="scientific">Cladosporium halotolerans</name>
    <dbReference type="NCBI Taxonomy" id="1052096"/>
    <lineage>
        <taxon>Eukaryota</taxon>
        <taxon>Fungi</taxon>
        <taxon>Dikarya</taxon>
        <taxon>Ascomycota</taxon>
        <taxon>Pezizomycotina</taxon>
        <taxon>Dothideomycetes</taxon>
        <taxon>Dothideomycetidae</taxon>
        <taxon>Cladosporiales</taxon>
        <taxon>Cladosporiaceae</taxon>
        <taxon>Cladosporium</taxon>
    </lineage>
</organism>
<keyword evidence="3 6" id="KW-0117">Actin capping</keyword>
<protein>
    <recommendedName>
        <fullName evidence="2 6">F-actin-capping protein subunit alpha</fullName>
    </recommendedName>
</protein>
<comment type="subunit">
    <text evidence="6">Heterodimer of an alpha and a beta subunit.</text>
</comment>
<dbReference type="InterPro" id="IPR042489">
    <property type="entry name" value="CapZ_alpha_1"/>
</dbReference>
<dbReference type="Gene3D" id="3.30.1140.60">
    <property type="entry name" value="F-actin capping protein, alpha subunit"/>
    <property type="match status" value="1"/>
</dbReference>
<dbReference type="RefSeq" id="XP_069229533.1">
    <property type="nucleotide sequence ID" value="XM_069373819.1"/>
</dbReference>
<dbReference type="Gene3D" id="3.90.1150.210">
    <property type="entry name" value="F-actin capping protein, beta subunit"/>
    <property type="match status" value="1"/>
</dbReference>
<comment type="caution">
    <text evidence="7">The sequence shown here is derived from an EMBL/GenBank/DDBJ whole genome shotgun (WGS) entry which is preliminary data.</text>
</comment>
<dbReference type="PRINTS" id="PR00191">
    <property type="entry name" value="FACTINCAPA"/>
</dbReference>
<evidence type="ECO:0000256" key="1">
    <source>
        <dbReference type="ARBA" id="ARBA00010479"/>
    </source>
</evidence>
<dbReference type="InterPro" id="IPR017865">
    <property type="entry name" value="F-actin_cap_asu_CS"/>
</dbReference>
<dbReference type="GeneID" id="96006657"/>
<evidence type="ECO:0000313" key="8">
    <source>
        <dbReference type="Proteomes" id="UP000803884"/>
    </source>
</evidence>
<name>A0AB34KT12_9PEZI</name>
<sequence length="271" mass="29474">MASKQASVASFVESAPPGELSNVVADIKALAGNDASLLQSLEPAFRKYNEEQYATVKLPGSSEAVIVSEHNSMGDNRYFDTASQTSFQVEHSSQTASAVQQHPLESSNADLIRSLQKSFSKAAAEHFPSSVVGIYPTSSDSDIAILLVANKYSPQNFWNGRWRSTYTLSPSSGGLKGAIKVDVHYYEDGNVRMSTSKDVDVSNASGADAVVREIAKAENKFQEELNRAFVQLSEGSFKGLRRQLPVTRQRVEWEKIGGYRLGQDIGGGRSK</sequence>
<dbReference type="AlphaFoldDB" id="A0AB34KT12"/>
<dbReference type="Pfam" id="PF01267">
    <property type="entry name" value="F-actin_cap_A"/>
    <property type="match status" value="1"/>
</dbReference>
<dbReference type="GO" id="GO:0030479">
    <property type="term" value="C:actin cortical patch"/>
    <property type="evidence" value="ECO:0007669"/>
    <property type="project" value="TreeGrafter"/>
</dbReference>
<dbReference type="PROSITE" id="PS00748">
    <property type="entry name" value="F_ACTIN_CAPPING_A_1"/>
    <property type="match status" value="1"/>
</dbReference>
<evidence type="ECO:0000256" key="3">
    <source>
        <dbReference type="ARBA" id="ARBA00022467"/>
    </source>
</evidence>
<reference evidence="7 8" key="1">
    <citation type="journal article" date="2020" name="Microbiol. Resour. Announc.">
        <title>Draft Genome Sequence of a Cladosporium Species Isolated from the Mesophotic Ascidian Didemnum maculosum.</title>
        <authorList>
            <person name="Gioti A."/>
            <person name="Siaperas R."/>
            <person name="Nikolaivits E."/>
            <person name="Le Goff G."/>
            <person name="Ouazzani J."/>
            <person name="Kotoulas G."/>
            <person name="Topakas E."/>
        </authorList>
    </citation>
    <scope>NUCLEOTIDE SEQUENCE [LARGE SCALE GENOMIC DNA]</scope>
    <source>
        <strain evidence="7 8">TM138-S3</strain>
    </source>
</reference>
<dbReference type="GO" id="GO:0030036">
    <property type="term" value="P:actin cytoskeleton organization"/>
    <property type="evidence" value="ECO:0007669"/>
    <property type="project" value="TreeGrafter"/>
</dbReference>
<evidence type="ECO:0000313" key="7">
    <source>
        <dbReference type="EMBL" id="KAL1586428.1"/>
    </source>
</evidence>
<dbReference type="Proteomes" id="UP000803884">
    <property type="component" value="Unassembled WGS sequence"/>
</dbReference>
<dbReference type="SUPFAM" id="SSF90096">
    <property type="entry name" value="Subunits of heterodimeric actin filament capping protein Capz"/>
    <property type="match status" value="1"/>
</dbReference>